<dbReference type="PANTHER" id="PTHR35162">
    <property type="entry name" value="OS08G0516600 PROTEIN"/>
    <property type="match status" value="1"/>
</dbReference>
<dbReference type="EMBL" id="PYDT01000001">
    <property type="protein sequence ID" value="THU73906.1"/>
    <property type="molecule type" value="Genomic_DNA"/>
</dbReference>
<gene>
    <name evidence="2" type="ORF">C4D60_Mb04t27790</name>
</gene>
<dbReference type="AlphaFoldDB" id="A0A4S8KF39"/>
<feature type="compositionally biased region" description="Basic residues" evidence="1">
    <location>
        <begin position="62"/>
        <end position="73"/>
    </location>
</feature>
<evidence type="ECO:0000313" key="2">
    <source>
        <dbReference type="EMBL" id="THU73906.1"/>
    </source>
</evidence>
<feature type="region of interest" description="Disordered" evidence="1">
    <location>
        <begin position="1"/>
        <end position="77"/>
    </location>
</feature>
<dbReference type="Proteomes" id="UP000317650">
    <property type="component" value="Chromosome 4"/>
</dbReference>
<dbReference type="InterPro" id="IPR053115">
    <property type="entry name" value="CDK_inhibitor"/>
</dbReference>
<evidence type="ECO:0000256" key="1">
    <source>
        <dbReference type="SAM" id="MobiDB-lite"/>
    </source>
</evidence>
<name>A0A4S8KF39_MUSBA</name>
<proteinExistence type="predicted"/>
<evidence type="ECO:0000313" key="3">
    <source>
        <dbReference type="Proteomes" id="UP000317650"/>
    </source>
</evidence>
<dbReference type="PANTHER" id="PTHR35162:SF2">
    <property type="entry name" value="OS08G0516600 PROTEIN"/>
    <property type="match status" value="1"/>
</dbReference>
<organism evidence="2 3">
    <name type="scientific">Musa balbisiana</name>
    <name type="common">Banana</name>
    <dbReference type="NCBI Taxonomy" id="52838"/>
    <lineage>
        <taxon>Eukaryota</taxon>
        <taxon>Viridiplantae</taxon>
        <taxon>Streptophyta</taxon>
        <taxon>Embryophyta</taxon>
        <taxon>Tracheophyta</taxon>
        <taxon>Spermatophyta</taxon>
        <taxon>Magnoliopsida</taxon>
        <taxon>Liliopsida</taxon>
        <taxon>Zingiberales</taxon>
        <taxon>Musaceae</taxon>
        <taxon>Musa</taxon>
    </lineage>
</organism>
<protein>
    <submittedName>
        <fullName evidence="2">Uncharacterized protein</fullName>
    </submittedName>
</protein>
<keyword evidence="3" id="KW-1185">Reference proteome</keyword>
<sequence>MGLELAVREPPSLPPIRTSGNDAKLHEESPSKSGNDEDADCCVTPKSEKTTVKPVLLCPPSPRKKPRPAKRRCSSPQERYFPVPDDLTLVFIPVPCPATKKARVA</sequence>
<reference evidence="2 3" key="1">
    <citation type="journal article" date="2019" name="Nat. Plants">
        <title>Genome sequencing of Musa balbisiana reveals subgenome evolution and function divergence in polyploid bananas.</title>
        <authorList>
            <person name="Yao X."/>
        </authorList>
    </citation>
    <scope>NUCLEOTIDE SEQUENCE [LARGE SCALE GENOMIC DNA]</scope>
    <source>
        <strain evidence="3">cv. DH-PKW</strain>
        <tissue evidence="2">Leaves</tissue>
    </source>
</reference>
<accession>A0A4S8KF39</accession>
<comment type="caution">
    <text evidence="2">The sequence shown here is derived from an EMBL/GenBank/DDBJ whole genome shotgun (WGS) entry which is preliminary data.</text>
</comment>